<dbReference type="PANTHER" id="PTHR24321:SF8">
    <property type="entry name" value="ESTRADIOL 17-BETA-DEHYDROGENASE 8-RELATED"/>
    <property type="match status" value="1"/>
</dbReference>
<dbReference type="PANTHER" id="PTHR24321">
    <property type="entry name" value="DEHYDROGENASES, SHORT CHAIN"/>
    <property type="match status" value="1"/>
</dbReference>
<keyword evidence="3" id="KW-0520">NAD</keyword>
<dbReference type="FunFam" id="3.40.50.720:FF:000084">
    <property type="entry name" value="Short-chain dehydrogenase reductase"/>
    <property type="match status" value="1"/>
</dbReference>
<evidence type="ECO:0000256" key="1">
    <source>
        <dbReference type="ARBA" id="ARBA00006484"/>
    </source>
</evidence>
<dbReference type="NCBIfam" id="TIGR03971">
    <property type="entry name" value="SDR_subfam_1"/>
    <property type="match status" value="1"/>
</dbReference>
<dbReference type="PRINTS" id="PR00080">
    <property type="entry name" value="SDRFAMILY"/>
</dbReference>
<keyword evidence="2" id="KW-0560">Oxidoreductase</keyword>
<sequence length="279" mass="29325">MAEHGLFEDRVVFITGAARGQGRAHAVRFAEEGADVIAVDLCAQLDTVAYPMSTPEDLDETVRLVEKTGRRIVAEHGDVRDRERMAEVLARGVEDFGRLDFVLANAGILPAAGAQGADIAAYTDAIGVMLNGVYFTIDAALPALLRNPDGGAIVITSSAAGFKPVSTDFGTMSHGAAGYTAAKHGVIGLMRHFARSLAEKNIRVNSVHPGGVATPMVLNEAMAQWVGEHPSFGESQQPLLGLPMMEPGDVSDAMVYLCGPAGRYLTGVALPVDAGLTVR</sequence>
<dbReference type="PRINTS" id="PR00081">
    <property type="entry name" value="GDHRDH"/>
</dbReference>
<gene>
    <name evidence="4" type="ordered locus">Mycch_2000</name>
</gene>
<dbReference type="CDD" id="cd05233">
    <property type="entry name" value="SDR_c"/>
    <property type="match status" value="1"/>
</dbReference>
<dbReference type="Proteomes" id="UP000006057">
    <property type="component" value="Chromosome"/>
</dbReference>
<dbReference type="Gene3D" id="3.40.50.720">
    <property type="entry name" value="NAD(P)-binding Rossmann-like Domain"/>
    <property type="match status" value="1"/>
</dbReference>
<reference evidence="4 5" key="1">
    <citation type="submission" date="2012-06" db="EMBL/GenBank/DDBJ databases">
        <title>Complete sequence of chromosome of Mycobacterium chubuense NBB4.</title>
        <authorList>
            <consortium name="US DOE Joint Genome Institute"/>
            <person name="Lucas S."/>
            <person name="Han J."/>
            <person name="Lapidus A."/>
            <person name="Cheng J.-F."/>
            <person name="Goodwin L."/>
            <person name="Pitluck S."/>
            <person name="Peters L."/>
            <person name="Mikhailova N."/>
            <person name="Teshima H."/>
            <person name="Detter J.C."/>
            <person name="Han C."/>
            <person name="Tapia R."/>
            <person name="Land M."/>
            <person name="Hauser L."/>
            <person name="Kyrpides N."/>
            <person name="Ivanova N."/>
            <person name="Pagani I."/>
            <person name="Mattes T."/>
            <person name="Holmes A."/>
            <person name="Rutledge P."/>
            <person name="Paulsen I."/>
            <person name="Coleman N."/>
            <person name="Woyke T."/>
        </authorList>
    </citation>
    <scope>NUCLEOTIDE SEQUENCE [LARGE SCALE GENOMIC DNA]</scope>
    <source>
        <strain evidence="4 5">NBB4</strain>
    </source>
</reference>
<dbReference type="InterPro" id="IPR036291">
    <property type="entry name" value="NAD(P)-bd_dom_sf"/>
</dbReference>
<evidence type="ECO:0000313" key="4">
    <source>
        <dbReference type="EMBL" id="AFM16785.1"/>
    </source>
</evidence>
<keyword evidence="5" id="KW-1185">Reference proteome</keyword>
<dbReference type="OrthoDB" id="5173603at2"/>
<dbReference type="eggNOG" id="COG1028">
    <property type="taxonomic scope" value="Bacteria"/>
</dbReference>
<dbReference type="InterPro" id="IPR002347">
    <property type="entry name" value="SDR_fam"/>
</dbReference>
<organism evidence="4 5">
    <name type="scientific">Mycolicibacterium chubuense (strain NBB4)</name>
    <name type="common">Mycobacterium chubuense</name>
    <dbReference type="NCBI Taxonomy" id="710421"/>
    <lineage>
        <taxon>Bacteria</taxon>
        <taxon>Bacillati</taxon>
        <taxon>Actinomycetota</taxon>
        <taxon>Actinomycetes</taxon>
        <taxon>Mycobacteriales</taxon>
        <taxon>Mycobacteriaceae</taxon>
        <taxon>Mycolicibacterium</taxon>
    </lineage>
</organism>
<evidence type="ECO:0000313" key="5">
    <source>
        <dbReference type="Proteomes" id="UP000006057"/>
    </source>
</evidence>
<dbReference type="RefSeq" id="WP_014815265.1">
    <property type="nucleotide sequence ID" value="NC_018027.1"/>
</dbReference>
<dbReference type="InterPro" id="IPR023985">
    <property type="entry name" value="SDR_subfam_1"/>
</dbReference>
<dbReference type="PATRIC" id="fig|710421.3.peg.2000"/>
<name>I4BHM8_MYCCN</name>
<dbReference type="NCBIfam" id="NF009467">
    <property type="entry name" value="PRK12826.1-3"/>
    <property type="match status" value="1"/>
</dbReference>
<accession>I4BHM8</accession>
<dbReference type="SUPFAM" id="SSF51735">
    <property type="entry name" value="NAD(P)-binding Rossmann-fold domains"/>
    <property type="match status" value="1"/>
</dbReference>
<dbReference type="STRING" id="710421.Mycch_2000"/>
<dbReference type="InterPro" id="IPR020904">
    <property type="entry name" value="Sc_DH/Rdtase_CS"/>
</dbReference>
<dbReference type="GO" id="GO:0016491">
    <property type="term" value="F:oxidoreductase activity"/>
    <property type="evidence" value="ECO:0007669"/>
    <property type="project" value="UniProtKB-KW"/>
</dbReference>
<dbReference type="AlphaFoldDB" id="I4BHM8"/>
<protein>
    <submittedName>
        <fullName evidence="4">Oxidoreductase, SDR family</fullName>
    </submittedName>
</protein>
<comment type="similarity">
    <text evidence="1">Belongs to the short-chain dehydrogenases/reductases (SDR) family.</text>
</comment>
<dbReference type="EMBL" id="CP003053">
    <property type="protein sequence ID" value="AFM16785.1"/>
    <property type="molecule type" value="Genomic_DNA"/>
</dbReference>
<evidence type="ECO:0000256" key="3">
    <source>
        <dbReference type="ARBA" id="ARBA00023027"/>
    </source>
</evidence>
<dbReference type="PROSITE" id="PS00061">
    <property type="entry name" value="ADH_SHORT"/>
    <property type="match status" value="1"/>
</dbReference>
<dbReference type="Pfam" id="PF13561">
    <property type="entry name" value="adh_short_C2"/>
    <property type="match status" value="1"/>
</dbReference>
<evidence type="ECO:0000256" key="2">
    <source>
        <dbReference type="ARBA" id="ARBA00023002"/>
    </source>
</evidence>
<proteinExistence type="inferred from homology"/>
<dbReference type="KEGG" id="mcb:Mycch_2000"/>
<dbReference type="HOGENOM" id="CLU_010194_1_0_11"/>